<evidence type="ECO:0000313" key="3">
    <source>
        <dbReference type="Proteomes" id="UP000015354"/>
    </source>
</evidence>
<dbReference type="EMBL" id="ATMH01004050">
    <property type="protein sequence ID" value="EPY30470.1"/>
    <property type="molecule type" value="Genomic_DNA"/>
</dbReference>
<gene>
    <name evidence="2" type="ORF">STCU_04050</name>
</gene>
<evidence type="ECO:0000313" key="2">
    <source>
        <dbReference type="EMBL" id="EPY30470.1"/>
    </source>
</evidence>
<name>S9W3N3_9TRYP</name>
<keyword evidence="3" id="KW-1185">Reference proteome</keyword>
<comment type="caution">
    <text evidence="2">The sequence shown here is derived from an EMBL/GenBank/DDBJ whole genome shotgun (WGS) entry which is preliminary data.</text>
</comment>
<dbReference type="PANTHER" id="PTHR37561:SF3">
    <property type="entry name" value="F-BOX DOMAIN-CONTAINING PROTEIN"/>
    <property type="match status" value="1"/>
</dbReference>
<evidence type="ECO:0000256" key="1">
    <source>
        <dbReference type="SAM" id="MobiDB-lite"/>
    </source>
</evidence>
<feature type="region of interest" description="Disordered" evidence="1">
    <location>
        <begin position="50"/>
        <end position="133"/>
    </location>
</feature>
<feature type="compositionally biased region" description="Basic residues" evidence="1">
    <location>
        <begin position="98"/>
        <end position="110"/>
    </location>
</feature>
<protein>
    <submittedName>
        <fullName evidence="2">Uncharacterized protein</fullName>
    </submittedName>
</protein>
<organism evidence="2 3">
    <name type="scientific">Strigomonas culicis</name>
    <dbReference type="NCBI Taxonomy" id="28005"/>
    <lineage>
        <taxon>Eukaryota</taxon>
        <taxon>Discoba</taxon>
        <taxon>Euglenozoa</taxon>
        <taxon>Kinetoplastea</taxon>
        <taxon>Metakinetoplastina</taxon>
        <taxon>Trypanosomatida</taxon>
        <taxon>Trypanosomatidae</taxon>
        <taxon>Strigomonadinae</taxon>
        <taxon>Strigomonas</taxon>
    </lineage>
</organism>
<dbReference type="Proteomes" id="UP000015354">
    <property type="component" value="Unassembled WGS sequence"/>
</dbReference>
<dbReference type="AlphaFoldDB" id="S9W3N3"/>
<proteinExistence type="predicted"/>
<dbReference type="OrthoDB" id="271917at2759"/>
<feature type="compositionally biased region" description="Polar residues" evidence="1">
    <location>
        <begin position="114"/>
        <end position="123"/>
    </location>
</feature>
<reference evidence="2 3" key="1">
    <citation type="journal article" date="2013" name="PLoS ONE">
        <title>Predicting the Proteins of Angomonas deanei, Strigomonas culicis and Their Respective Endosymbionts Reveals New Aspects of the Trypanosomatidae Family.</title>
        <authorList>
            <person name="Motta M.C."/>
            <person name="Martins A.C."/>
            <person name="de Souza S.S."/>
            <person name="Catta-Preta C.M."/>
            <person name="Silva R."/>
            <person name="Klein C.C."/>
            <person name="de Almeida L.G."/>
            <person name="de Lima Cunha O."/>
            <person name="Ciapina L.P."/>
            <person name="Brocchi M."/>
            <person name="Colabardini A.C."/>
            <person name="de Araujo Lima B."/>
            <person name="Machado C.R."/>
            <person name="de Almeida Soares C.M."/>
            <person name="Probst C.M."/>
            <person name="de Menezes C.B."/>
            <person name="Thompson C.E."/>
            <person name="Bartholomeu D.C."/>
            <person name="Gradia D.F."/>
            <person name="Pavoni D.P."/>
            <person name="Grisard E.C."/>
            <person name="Fantinatti-Garboggini F."/>
            <person name="Marchini F.K."/>
            <person name="Rodrigues-Luiz G.F."/>
            <person name="Wagner G."/>
            <person name="Goldman G.H."/>
            <person name="Fietto J.L."/>
            <person name="Elias M.C."/>
            <person name="Goldman M.H."/>
            <person name="Sagot M.F."/>
            <person name="Pereira M."/>
            <person name="Stoco P.H."/>
            <person name="de Mendonca-Neto R.P."/>
            <person name="Teixeira S.M."/>
            <person name="Maciel T.E."/>
            <person name="de Oliveira Mendes T.A."/>
            <person name="Urmenyi T.P."/>
            <person name="de Souza W."/>
            <person name="Schenkman S."/>
            <person name="de Vasconcelos A.T."/>
        </authorList>
    </citation>
    <scope>NUCLEOTIDE SEQUENCE [LARGE SCALE GENOMIC DNA]</scope>
</reference>
<accession>S9W3N3</accession>
<dbReference type="PANTHER" id="PTHR37561">
    <property type="entry name" value="F-BOX DOMAIN-CONTAINING PROTEIN"/>
    <property type="match status" value="1"/>
</dbReference>
<sequence>MLTFIFNVHPGDSTGALSTRITSPNNPSALQQFASFNALKDRAEEENLDWGGSGMLLSRKSTGLSRPRGMTTPPSEKSSEDGGESDSVSSQPTQLSVPHRRHRRQRRHHKGDTSSDMSLTTSEYEAESQRVHSRRMWSQLHVMEVAYSTRDNNFVHVTERFTEYQNMYPIVYQCILHEVQAPHEAALLAHPTTGLPSSRAWSCSHCGAKHSRVQEACQRCKKDGPYAKLFMGQIYKEKNGASGAIRFLHATHPTVTVHRVDPHLHADGRGKGCTSIYVDRSAAHDLIHMINGNAFFDVRDDTGDEVVHYVYDKQQAWLEQLVTVRNRQERSPTVPWAPLVLSDSAELRCE</sequence>